<keyword evidence="1" id="KW-0472">Membrane</keyword>
<dbReference type="EMBL" id="JAACVF010000120">
    <property type="protein sequence ID" value="NCN65308.1"/>
    <property type="molecule type" value="Genomic_DNA"/>
</dbReference>
<keyword evidence="1" id="KW-0812">Transmembrane</keyword>
<feature type="non-terminal residue" evidence="2">
    <location>
        <position position="134"/>
    </location>
</feature>
<keyword evidence="1" id="KW-1133">Transmembrane helix</keyword>
<evidence type="ECO:0000313" key="2">
    <source>
        <dbReference type="EMBL" id="NCN65308.1"/>
    </source>
</evidence>
<comment type="caution">
    <text evidence="2">The sequence shown here is derived from an EMBL/GenBank/DDBJ whole genome shotgun (WGS) entry which is preliminary data.</text>
</comment>
<proteinExistence type="predicted"/>
<evidence type="ECO:0000313" key="3">
    <source>
        <dbReference type="Proteomes" id="UP000768163"/>
    </source>
</evidence>
<accession>A0A8J7YWZ0</accession>
<gene>
    <name evidence="2" type="ORF">GW910_04525</name>
</gene>
<dbReference type="AlphaFoldDB" id="A0A8J7YWZ0"/>
<feature type="transmembrane region" description="Helical" evidence="1">
    <location>
        <begin position="12"/>
        <end position="33"/>
    </location>
</feature>
<name>A0A8J7YWZ0_9ARCH</name>
<reference evidence="2" key="1">
    <citation type="submission" date="2019-11" db="EMBL/GenBank/DDBJ databases">
        <title>Lipid analysis of CO2-rich subsurface aquifers suggests an autotrophy-based deep biosphere with lysolipids enriched in CPR bacteria.</title>
        <authorList>
            <person name="Probst A.J."/>
            <person name="Elling F.J."/>
            <person name="Castelle C.J."/>
            <person name="Zhu Q."/>
            <person name="Elvert M."/>
            <person name="Birarda G."/>
            <person name="Holman H.-Y."/>
            <person name="Lane K.R."/>
            <person name="Ladd B."/>
            <person name="Ryan M.C."/>
            <person name="Woyke T."/>
            <person name="Hinrichs K.-U."/>
            <person name="Banfield J.F."/>
        </authorList>
    </citation>
    <scope>NUCLEOTIDE SEQUENCE</scope>
    <source>
        <strain evidence="2">CG_2015-01_33_1645</strain>
    </source>
</reference>
<sequence length="134" mass="15230">MDKKVYKKRTLIMFVLMIVGILAISALVIGEVIKNPVVSSKQINQIEGTNATIVVPNEEMQFKILYDNVSANDIIKIDDIFPSYNVTDHTEGWKFIRTDSIRVICGNQALMLNGSDYNLTENNGTCKLWYYNFS</sequence>
<dbReference type="Proteomes" id="UP000768163">
    <property type="component" value="Unassembled WGS sequence"/>
</dbReference>
<organism evidence="2 3">
    <name type="scientific">Candidatus Altarchaeum hamiconexum</name>
    <dbReference type="NCBI Taxonomy" id="1803513"/>
    <lineage>
        <taxon>Archaea</taxon>
        <taxon>Candidatus Altarchaeota</taxon>
        <taxon>Candidatus Altiarchaeia</taxon>
        <taxon>Candidatus Altarchaeales</taxon>
        <taxon>Candidatus Altarchaeaceae</taxon>
        <taxon>Candidatus Altarchaeum</taxon>
    </lineage>
</organism>
<protein>
    <submittedName>
        <fullName evidence="2">Uncharacterized protein</fullName>
    </submittedName>
</protein>
<evidence type="ECO:0000256" key="1">
    <source>
        <dbReference type="SAM" id="Phobius"/>
    </source>
</evidence>